<comment type="similarity">
    <text evidence="2">Belongs to the DoxX family.</text>
</comment>
<reference evidence="9 11" key="2">
    <citation type="journal article" date="2017" name="Int. J. Syst. Evol. Microbiol.">
        <title>Mycobacterium talmoniae sp. nov., a slowly growing mycobacterium isolated from human respiratory samples.</title>
        <authorList>
            <person name="Davidson R.M."/>
            <person name="DeGroote M.A."/>
            <person name="Marola J.L."/>
            <person name="Buss S."/>
            <person name="Jones V."/>
            <person name="McNeil M.R."/>
            <person name="Freifeld A.G."/>
            <person name="Elaine Epperson L."/>
            <person name="Hasan N.A."/>
            <person name="Jackson M."/>
            <person name="Iwen P.C."/>
            <person name="Salfinger M."/>
            <person name="Strong M."/>
        </authorList>
    </citation>
    <scope>NUCLEOTIDE SEQUENCE [LARGE SCALE GENOMIC DNA]</scope>
    <source>
        <strain evidence="9 11">ATCC BAA-2683</strain>
    </source>
</reference>
<evidence type="ECO:0000313" key="11">
    <source>
        <dbReference type="Proteomes" id="UP000238296"/>
    </source>
</evidence>
<dbReference type="InterPro" id="IPR032808">
    <property type="entry name" value="DoxX"/>
</dbReference>
<dbReference type="Pfam" id="PF07681">
    <property type="entry name" value="DoxX"/>
    <property type="match status" value="1"/>
</dbReference>
<keyword evidence="4 7" id="KW-0812">Transmembrane</keyword>
<evidence type="ECO:0000256" key="4">
    <source>
        <dbReference type="ARBA" id="ARBA00022692"/>
    </source>
</evidence>
<dbReference type="AlphaFoldDB" id="A0A1S1NHW2"/>
<comment type="subcellular location">
    <subcellularLocation>
        <location evidence="1">Cell membrane</location>
        <topology evidence="1">Multi-pass membrane protein</topology>
    </subcellularLocation>
</comment>
<dbReference type="Proteomes" id="UP000238296">
    <property type="component" value="Unassembled WGS sequence"/>
</dbReference>
<proteinExistence type="inferred from homology"/>
<reference evidence="9" key="3">
    <citation type="submission" date="2018-01" db="EMBL/GenBank/DDBJ databases">
        <authorList>
            <person name="Gaut B.S."/>
            <person name="Morton B.R."/>
            <person name="Clegg M.T."/>
            <person name="Duvall M.R."/>
        </authorList>
    </citation>
    <scope>NUCLEOTIDE SEQUENCE</scope>
    <source>
        <strain evidence="9">ATCC BAA-2683</strain>
    </source>
</reference>
<evidence type="ECO:0000313" key="8">
    <source>
        <dbReference type="EMBL" id="OHV03409.1"/>
    </source>
</evidence>
<dbReference type="EMBL" id="MLQM01000079">
    <property type="protein sequence ID" value="OHV03409.1"/>
    <property type="molecule type" value="Genomic_DNA"/>
</dbReference>
<name>A0A1S1NHW2_9MYCO</name>
<dbReference type="PANTHER" id="PTHR33452">
    <property type="entry name" value="OXIDOREDUCTASE CATD-RELATED"/>
    <property type="match status" value="1"/>
</dbReference>
<dbReference type="EMBL" id="PPEA01000243">
    <property type="protein sequence ID" value="PQM48100.1"/>
    <property type="molecule type" value="Genomic_DNA"/>
</dbReference>
<evidence type="ECO:0000313" key="10">
    <source>
        <dbReference type="Proteomes" id="UP000179734"/>
    </source>
</evidence>
<dbReference type="RefSeq" id="WP_071027252.1">
    <property type="nucleotide sequence ID" value="NZ_MLQM01000079.1"/>
</dbReference>
<feature type="transmembrane region" description="Helical" evidence="7">
    <location>
        <begin position="112"/>
        <end position="132"/>
    </location>
</feature>
<evidence type="ECO:0000256" key="3">
    <source>
        <dbReference type="ARBA" id="ARBA00022475"/>
    </source>
</evidence>
<protein>
    <recommendedName>
        <fullName evidence="12">DoxX family protein</fullName>
    </recommendedName>
</protein>
<reference evidence="8 10" key="1">
    <citation type="submission" date="2016-10" db="EMBL/GenBank/DDBJ databases">
        <title>Genome sequence of Mycobacterium talmonii.</title>
        <authorList>
            <person name="Greninger A.L."/>
            <person name="Elliott B."/>
            <person name="Vasireddy S."/>
            <person name="Vasireddy R."/>
        </authorList>
    </citation>
    <scope>NUCLEOTIDE SEQUENCE [LARGE SCALE GENOMIC DNA]</scope>
    <source>
        <strain evidence="8">MO-5499</strain>
        <strain evidence="10">NE-TNMC-100812</strain>
    </source>
</reference>
<dbReference type="InterPro" id="IPR051907">
    <property type="entry name" value="DoxX-like_oxidoreductase"/>
</dbReference>
<keyword evidence="10" id="KW-1185">Reference proteome</keyword>
<evidence type="ECO:0000256" key="2">
    <source>
        <dbReference type="ARBA" id="ARBA00006679"/>
    </source>
</evidence>
<evidence type="ECO:0000256" key="1">
    <source>
        <dbReference type="ARBA" id="ARBA00004651"/>
    </source>
</evidence>
<evidence type="ECO:0008006" key="12">
    <source>
        <dbReference type="Google" id="ProtNLM"/>
    </source>
</evidence>
<comment type="caution">
    <text evidence="8">The sequence shown here is derived from an EMBL/GenBank/DDBJ whole genome shotgun (WGS) entry which is preliminary data.</text>
</comment>
<dbReference type="Proteomes" id="UP000179734">
    <property type="component" value="Unassembled WGS sequence"/>
</dbReference>
<keyword evidence="5 7" id="KW-1133">Transmembrane helix</keyword>
<organism evidence="8 10">
    <name type="scientific">Mycobacterium talmoniae</name>
    <dbReference type="NCBI Taxonomy" id="1858794"/>
    <lineage>
        <taxon>Bacteria</taxon>
        <taxon>Bacillati</taxon>
        <taxon>Actinomycetota</taxon>
        <taxon>Actinomycetes</taxon>
        <taxon>Mycobacteriales</taxon>
        <taxon>Mycobacteriaceae</taxon>
        <taxon>Mycobacterium</taxon>
    </lineage>
</organism>
<dbReference type="GO" id="GO:0005886">
    <property type="term" value="C:plasma membrane"/>
    <property type="evidence" value="ECO:0007669"/>
    <property type="project" value="UniProtKB-SubCell"/>
</dbReference>
<gene>
    <name evidence="8" type="ORF">BKN37_15120</name>
    <name evidence="9" type="ORF">C1Y40_01681</name>
</gene>
<accession>A0A1S1NHW2</accession>
<evidence type="ECO:0000256" key="5">
    <source>
        <dbReference type="ARBA" id="ARBA00022989"/>
    </source>
</evidence>
<sequence length="140" mass="15289">MATDLHATLNRYSPAVLSLFRAVFGLLYAAHGASLLFGYPVATRVPVGIWPVWWAGVIEFVAGLLIMVGLFTRPAAFLASGQMAVAYFWQHQPHALWPIDPAQGGHGGGEPSVLYCFAFLLLVFTGPGAYALDTRRRTRR</sequence>
<keyword evidence="3" id="KW-1003">Cell membrane</keyword>
<keyword evidence="6 7" id="KW-0472">Membrane</keyword>
<evidence type="ECO:0000313" key="9">
    <source>
        <dbReference type="EMBL" id="PQM48100.1"/>
    </source>
</evidence>
<evidence type="ECO:0000256" key="6">
    <source>
        <dbReference type="ARBA" id="ARBA00023136"/>
    </source>
</evidence>
<dbReference type="PANTHER" id="PTHR33452:SF4">
    <property type="entry name" value="BLL4328 PROTEIN"/>
    <property type="match status" value="1"/>
</dbReference>
<feature type="transmembrane region" description="Helical" evidence="7">
    <location>
        <begin position="50"/>
        <end position="68"/>
    </location>
</feature>
<evidence type="ECO:0000256" key="7">
    <source>
        <dbReference type="SAM" id="Phobius"/>
    </source>
</evidence>